<sequence>MQKEEIWFGIRSFSLTSTINNTNRDCEGFKDPGCSWEGRRKELCESERRKRLMRFVSESLPRLISGTDGSDFLPQTLVVITNPLRLARITILAGFRILLALTSEMGRTSTLGAQPLAACASRVFESRSRGIVGPLHFLIFKMFSFSF</sequence>
<proteinExistence type="predicted"/>
<name>A0AA40FE60_9HYME</name>
<dbReference type="EMBL" id="JAHYIQ010000052">
    <property type="protein sequence ID" value="KAK1117329.1"/>
    <property type="molecule type" value="Genomic_DNA"/>
</dbReference>
<evidence type="ECO:0000313" key="2">
    <source>
        <dbReference type="Proteomes" id="UP001177670"/>
    </source>
</evidence>
<protein>
    <submittedName>
        <fullName evidence="1">Uncharacterized protein</fullName>
    </submittedName>
</protein>
<accession>A0AA40FE60</accession>
<organism evidence="1 2">
    <name type="scientific">Melipona bicolor</name>
    <dbReference type="NCBI Taxonomy" id="60889"/>
    <lineage>
        <taxon>Eukaryota</taxon>
        <taxon>Metazoa</taxon>
        <taxon>Ecdysozoa</taxon>
        <taxon>Arthropoda</taxon>
        <taxon>Hexapoda</taxon>
        <taxon>Insecta</taxon>
        <taxon>Pterygota</taxon>
        <taxon>Neoptera</taxon>
        <taxon>Endopterygota</taxon>
        <taxon>Hymenoptera</taxon>
        <taxon>Apocrita</taxon>
        <taxon>Aculeata</taxon>
        <taxon>Apoidea</taxon>
        <taxon>Anthophila</taxon>
        <taxon>Apidae</taxon>
        <taxon>Melipona</taxon>
    </lineage>
</organism>
<dbReference type="AlphaFoldDB" id="A0AA40FE60"/>
<reference evidence="1" key="1">
    <citation type="submission" date="2021-10" db="EMBL/GenBank/DDBJ databases">
        <title>Melipona bicolor Genome sequencing and assembly.</title>
        <authorList>
            <person name="Araujo N.S."/>
            <person name="Arias M.C."/>
        </authorList>
    </citation>
    <scope>NUCLEOTIDE SEQUENCE</scope>
    <source>
        <strain evidence="1">USP_2M_L1-L4_2017</strain>
        <tissue evidence="1">Whole body</tissue>
    </source>
</reference>
<evidence type="ECO:0000313" key="1">
    <source>
        <dbReference type="EMBL" id="KAK1117329.1"/>
    </source>
</evidence>
<dbReference type="Proteomes" id="UP001177670">
    <property type="component" value="Unassembled WGS sequence"/>
</dbReference>
<gene>
    <name evidence="1" type="ORF">K0M31_016703</name>
</gene>
<keyword evidence="2" id="KW-1185">Reference proteome</keyword>
<comment type="caution">
    <text evidence="1">The sequence shown here is derived from an EMBL/GenBank/DDBJ whole genome shotgun (WGS) entry which is preliminary data.</text>
</comment>